<keyword evidence="2" id="KW-0472">Membrane</keyword>
<organism evidence="5 6">
    <name type="scientific">Candidimonas humi</name>
    <dbReference type="NCBI Taxonomy" id="683355"/>
    <lineage>
        <taxon>Bacteria</taxon>
        <taxon>Pseudomonadati</taxon>
        <taxon>Pseudomonadota</taxon>
        <taxon>Betaproteobacteria</taxon>
        <taxon>Burkholderiales</taxon>
        <taxon>Alcaligenaceae</taxon>
        <taxon>Candidimonas</taxon>
    </lineage>
</organism>
<reference evidence="6" key="1">
    <citation type="journal article" date="2019" name="Int. J. Syst. Evol. Microbiol.">
        <title>The Global Catalogue of Microorganisms (GCM) 10K type strain sequencing project: providing services to taxonomists for standard genome sequencing and annotation.</title>
        <authorList>
            <consortium name="The Broad Institute Genomics Platform"/>
            <consortium name="The Broad Institute Genome Sequencing Center for Infectious Disease"/>
            <person name="Wu L."/>
            <person name="Ma J."/>
        </authorList>
    </citation>
    <scope>NUCLEOTIDE SEQUENCE [LARGE SCALE GENOMIC DNA]</scope>
    <source>
        <strain evidence="6">LMG 24813</strain>
    </source>
</reference>
<dbReference type="Proteomes" id="UP001595848">
    <property type="component" value="Unassembled WGS sequence"/>
</dbReference>
<accession>A0ABV8NV26</accession>
<feature type="coiled-coil region" evidence="1">
    <location>
        <begin position="139"/>
        <end position="166"/>
    </location>
</feature>
<evidence type="ECO:0000256" key="1">
    <source>
        <dbReference type="SAM" id="Coils"/>
    </source>
</evidence>
<feature type="transmembrane region" description="Helical" evidence="2">
    <location>
        <begin position="21"/>
        <end position="48"/>
    </location>
</feature>
<dbReference type="PANTHER" id="PTHR30386:SF28">
    <property type="entry name" value="EXPORTED PROTEIN"/>
    <property type="match status" value="1"/>
</dbReference>
<dbReference type="InterPro" id="IPR058982">
    <property type="entry name" value="Beta-barrel_AprE"/>
</dbReference>
<sequence length="416" mass="45266">MSLFRKEALQARQTPWLGEIVLARPISFGVAACAAAACAIAVCLFLAFGTYTKRVTVSGQLVPDSGLIKLYAPHTGIVVERRVHKGEVVKAGDLLYVVSTDTQNQLGSTQAAISSEVGRREASLRAEQRRSRLIEQTEHADAEQKISSLQAQIATLDAQIAGQRDRLALARRAVSRYRKLVAQGYVSQEQLEHTQEDAIDQGNQLQALRRNRIELSQQLAAQRSGLAQLDLKQRNKSAQLERDLSNAAEALTQSEAKRRLMVSAPVAGTVTTALAQAGQTIDSGRPLATLTPTGAKLVAELYAPSRAIGFVRPGTPVLIRYQAYPYQTYGQQPGTVLSVAQAGLAASQFGDDAMHKDADGEPLYLVRVGLDSQTTAARGQRLALLPGMTLEADIMLQKRRLYQWALEPLYGLWGRL</sequence>
<name>A0ABV8NV26_9BURK</name>
<keyword evidence="2" id="KW-1133">Transmembrane helix</keyword>
<dbReference type="EMBL" id="JBHSBV010000001">
    <property type="protein sequence ID" value="MFC4200087.1"/>
    <property type="molecule type" value="Genomic_DNA"/>
</dbReference>
<comment type="caution">
    <text evidence="5">The sequence shown here is derived from an EMBL/GenBank/DDBJ whole genome shotgun (WGS) entry which is preliminary data.</text>
</comment>
<keyword evidence="6" id="KW-1185">Reference proteome</keyword>
<evidence type="ECO:0000259" key="3">
    <source>
        <dbReference type="Pfam" id="PF25917"/>
    </source>
</evidence>
<dbReference type="InterPro" id="IPR050739">
    <property type="entry name" value="MFP"/>
</dbReference>
<evidence type="ECO:0000259" key="4">
    <source>
        <dbReference type="Pfam" id="PF26002"/>
    </source>
</evidence>
<gene>
    <name evidence="5" type="ORF">ACFOY1_03885</name>
</gene>
<protein>
    <submittedName>
        <fullName evidence="5">HlyD family secretion protein</fullName>
    </submittedName>
</protein>
<dbReference type="Pfam" id="PF26002">
    <property type="entry name" value="Beta-barrel_AprE"/>
    <property type="match status" value="1"/>
</dbReference>
<feature type="domain" description="AprE-like beta-barrel" evidence="4">
    <location>
        <begin position="297"/>
        <end position="395"/>
    </location>
</feature>
<keyword evidence="1" id="KW-0175">Coiled coil</keyword>
<keyword evidence="2" id="KW-0812">Transmembrane</keyword>
<dbReference type="PANTHER" id="PTHR30386">
    <property type="entry name" value="MEMBRANE FUSION SUBUNIT OF EMRAB-TOLC MULTIDRUG EFFLUX PUMP"/>
    <property type="match status" value="1"/>
</dbReference>
<dbReference type="RefSeq" id="WP_217965148.1">
    <property type="nucleotide sequence ID" value="NZ_JAHTBN010000005.1"/>
</dbReference>
<dbReference type="InterPro" id="IPR058625">
    <property type="entry name" value="MdtA-like_BSH"/>
</dbReference>
<dbReference type="Pfam" id="PF25917">
    <property type="entry name" value="BSH_RND"/>
    <property type="match status" value="1"/>
</dbReference>
<proteinExistence type="predicted"/>
<evidence type="ECO:0000256" key="2">
    <source>
        <dbReference type="SAM" id="Phobius"/>
    </source>
</evidence>
<feature type="domain" description="Multidrug resistance protein MdtA-like barrel-sandwich hybrid" evidence="3">
    <location>
        <begin position="76"/>
        <end position="291"/>
    </location>
</feature>
<evidence type="ECO:0000313" key="6">
    <source>
        <dbReference type="Proteomes" id="UP001595848"/>
    </source>
</evidence>
<evidence type="ECO:0000313" key="5">
    <source>
        <dbReference type="EMBL" id="MFC4200087.1"/>
    </source>
</evidence>